<evidence type="ECO:0008006" key="3">
    <source>
        <dbReference type="Google" id="ProtNLM"/>
    </source>
</evidence>
<accession>A0A7W3IH74</accession>
<evidence type="ECO:0000313" key="1">
    <source>
        <dbReference type="EMBL" id="MBA8680901.1"/>
    </source>
</evidence>
<keyword evidence="2" id="KW-1185">Reference proteome</keyword>
<dbReference type="EMBL" id="JACGXS010000001">
    <property type="protein sequence ID" value="MBA8680901.1"/>
    <property type="molecule type" value="Genomic_DNA"/>
</dbReference>
<name>A0A7W3IH74_9GAMM</name>
<reference evidence="1 2" key="1">
    <citation type="submission" date="2020-08" db="EMBL/GenBank/DDBJ databases">
        <title>Stenotrophomonas tumulicola JCM 30961.</title>
        <authorList>
            <person name="Deng Y."/>
        </authorList>
    </citation>
    <scope>NUCLEOTIDE SEQUENCE [LARGE SCALE GENOMIC DNA]</scope>
    <source>
        <strain evidence="1 2">JCM 30961</strain>
    </source>
</reference>
<proteinExistence type="predicted"/>
<dbReference type="Proteomes" id="UP000547058">
    <property type="component" value="Unassembled WGS sequence"/>
</dbReference>
<dbReference type="AlphaFoldDB" id="A0A7W3IH74"/>
<gene>
    <name evidence="1" type="ORF">H4O11_03675</name>
</gene>
<comment type="caution">
    <text evidence="1">The sequence shown here is derived from an EMBL/GenBank/DDBJ whole genome shotgun (WGS) entry which is preliminary data.</text>
</comment>
<sequence length="119" mass="13444">MSRRKLFESQQPGVQPIGPGPAYVSVEGLRQHLAEFLLYSARPVVIMRGRSEVGYFLPARCWRERDDDPDAADATRELLDAAGFQAEDIERAEQMYNQMRERTVRHRGSRALPGATPAT</sequence>
<protein>
    <recommendedName>
        <fullName evidence="3">Prevent-host-death protein</fullName>
    </recommendedName>
</protein>
<evidence type="ECO:0000313" key="2">
    <source>
        <dbReference type="Proteomes" id="UP000547058"/>
    </source>
</evidence>
<organism evidence="1 2">
    <name type="scientific">Stenotrophomonas tumulicola</name>
    <dbReference type="NCBI Taxonomy" id="1685415"/>
    <lineage>
        <taxon>Bacteria</taxon>
        <taxon>Pseudomonadati</taxon>
        <taxon>Pseudomonadota</taxon>
        <taxon>Gammaproteobacteria</taxon>
        <taxon>Lysobacterales</taxon>
        <taxon>Lysobacteraceae</taxon>
        <taxon>Stenotrophomonas</taxon>
    </lineage>
</organism>
<dbReference type="RefSeq" id="WP_182338051.1">
    <property type="nucleotide sequence ID" value="NZ_JACGXS010000001.1"/>
</dbReference>